<dbReference type="PANTHER" id="PTHR47027:SF20">
    <property type="entry name" value="REVERSE TRANSCRIPTASE-LIKE PROTEIN WITH RNA-DIRECTED DNA POLYMERASE DOMAIN"/>
    <property type="match status" value="1"/>
</dbReference>
<dbReference type="SUPFAM" id="SSF56672">
    <property type="entry name" value="DNA/RNA polymerases"/>
    <property type="match status" value="1"/>
</dbReference>
<feature type="compositionally biased region" description="Basic and acidic residues" evidence="1">
    <location>
        <begin position="64"/>
        <end position="75"/>
    </location>
</feature>
<proteinExistence type="predicted"/>
<feature type="compositionally biased region" description="Polar residues" evidence="1">
    <location>
        <begin position="1075"/>
        <end position="1094"/>
    </location>
</feature>
<dbReference type="InterPro" id="IPR043128">
    <property type="entry name" value="Rev_trsase/Diguanyl_cyclase"/>
</dbReference>
<dbReference type="InterPro" id="IPR012989">
    <property type="entry name" value="SEP_domain"/>
</dbReference>
<sequence length="1350" mass="154252">MDLRDLRYDARDWINLAQDRDRWRAYVRAAMNLGFLKSHLDVKDATRSRISKQDSKESSPIGVERNEPERKRNNVTEDYKCAQVHNRHGNTNVQPASPWLTRKRASPNGEILDFTCYKKKTDGVLLETENTGETSSSTDLITALATKLCRAENTILRLEQRLQASEKTCKRRSLKIAALEEELKNKQHGLSEDPSDPSYAMQQELMYLQAKSSRLEKQVQDMVNFLADYGLVWVGENLDKDSEMDSESSANVSSHELDFTNLLQCIEELNQLSGYGESQVTLTKHGATFKDRETIPLMLYANGLMLFTGPFRPFTDPGTQLFLHDILDGFFPSELQHAYPEGVTFRVIHQLFIDFKKAYDSVKREVLYDILIEFGIPKKLVRLIKMCLSETYSRVRIGQFLSDPFPIHCGLKQGDALSPLLFNFALEYAIRKVQDNRQGLELNGLHQLLVYADDVNMLGENTQTVRENTEILLEASKAIGLEVNPEKTKYMIMSRDGNIVRNGNINIGDLSFEEVEKFKYLGATVTNVNDTREEIKRRINMGNACYYSVEKLLSSSLLSKNLKVRIYKTVILPVVLYGCETWTLTLREEHRLRVFENKVLRKIFGAKRDEVTGEWRKLHNTELHALYSSPDIIRNLKSRRLRWAGHVARMGESRNAYRVLVGRPEGKRPLGRPRRRWEDNIKMDLREVGYDDRDWINLAQDRDRWRAYVRAAMNLRVTDKHDVHYHYARTWKPFRCQGYRLGGKQDEMYSAQICNEAYSSKDGAAKSGIEHHGIDDDHGHVSSTRSSLNNSQLCRRKDDSKKYTRLGASSYLPRLDVVPPISPYIVGNGCIASKRMLYPERLKENLSVSKKKYQETRPSVSRRQKKISIRNDLNISSQVTNHSVKLKLKIGTYGATAIDGRSKFIDKQICLCRNNDTYGDPEDSEKCKLHSCTYQTNDDNMIAINSVRYDSEECELFSATNQKNDKTSTAATKADPEDSERNKLRSSTNQKNDKINIPATNCDRDDSVSCKLLYSKNQHVSETKENDAEREKGTTETYSEDQDNIKRPPLTRVSSDDVINISNSLPSADCLIESPNVNSDPELQSSSNLKATDTSVSVNTENSVFAYNLSNNSLLQNNEDQKSSLHHHQLTTSSQQELQNSVRADNSDIKPSYLEKDSNNFTGIPLVEEVESDTNLSLNKDNDSQSYSLYEDLRDEAQTMMIEHDKKYRPSKAIRDDEFGMPPSSIATVNKRHSRKRATSKVNPYGRVSVFGEDILPRPSIETKQRKSILLNPLRNPPTIMDSSFTATENPPSQLDKRKVPEVLREIPVTVLRCGKLVDVNDGVARIFQVLLSFSSSYYRLHNLDTPLFL</sequence>
<name>A0ABQ8SGW1_PERAM</name>
<feature type="region of interest" description="Disordered" evidence="1">
    <location>
        <begin position="960"/>
        <end position="1000"/>
    </location>
</feature>
<feature type="region of interest" description="Disordered" evidence="1">
    <location>
        <begin position="1119"/>
        <end position="1151"/>
    </location>
</feature>
<feature type="region of interest" description="Disordered" evidence="1">
    <location>
        <begin position="766"/>
        <end position="796"/>
    </location>
</feature>
<comment type="caution">
    <text evidence="4">The sequence shown here is derived from an EMBL/GenBank/DDBJ whole genome shotgun (WGS) entry which is preliminary data.</text>
</comment>
<feature type="region of interest" description="Disordered" evidence="1">
    <location>
        <begin position="1073"/>
        <end position="1094"/>
    </location>
</feature>
<organism evidence="4 5">
    <name type="scientific">Periplaneta americana</name>
    <name type="common">American cockroach</name>
    <name type="synonym">Blatta americana</name>
    <dbReference type="NCBI Taxonomy" id="6978"/>
    <lineage>
        <taxon>Eukaryota</taxon>
        <taxon>Metazoa</taxon>
        <taxon>Ecdysozoa</taxon>
        <taxon>Arthropoda</taxon>
        <taxon>Hexapoda</taxon>
        <taxon>Insecta</taxon>
        <taxon>Pterygota</taxon>
        <taxon>Neoptera</taxon>
        <taxon>Polyneoptera</taxon>
        <taxon>Dictyoptera</taxon>
        <taxon>Blattodea</taxon>
        <taxon>Blattoidea</taxon>
        <taxon>Blattidae</taxon>
        <taxon>Blattinae</taxon>
        <taxon>Periplaneta</taxon>
    </lineage>
</organism>
<dbReference type="InterPro" id="IPR036241">
    <property type="entry name" value="NSFL1C_SEP_dom_sf"/>
</dbReference>
<dbReference type="Proteomes" id="UP001148838">
    <property type="component" value="Unassembled WGS sequence"/>
</dbReference>
<evidence type="ECO:0000313" key="4">
    <source>
        <dbReference type="EMBL" id="KAJ4433376.1"/>
    </source>
</evidence>
<evidence type="ECO:0000259" key="2">
    <source>
        <dbReference type="PROSITE" id="PS50878"/>
    </source>
</evidence>
<feature type="region of interest" description="Disordered" evidence="1">
    <location>
        <begin position="46"/>
        <end position="75"/>
    </location>
</feature>
<evidence type="ECO:0000313" key="5">
    <source>
        <dbReference type="Proteomes" id="UP001148838"/>
    </source>
</evidence>
<feature type="region of interest" description="Disordered" evidence="1">
    <location>
        <begin position="1019"/>
        <end position="1052"/>
    </location>
</feature>
<feature type="compositionally biased region" description="Basic and acidic residues" evidence="1">
    <location>
        <begin position="974"/>
        <end position="983"/>
    </location>
</feature>
<dbReference type="Pfam" id="PF00078">
    <property type="entry name" value="RVT_1"/>
    <property type="match status" value="1"/>
</dbReference>
<feature type="compositionally biased region" description="Basic and acidic residues" evidence="1">
    <location>
        <begin position="1019"/>
        <end position="1034"/>
    </location>
</feature>
<accession>A0ABQ8SGW1</accession>
<dbReference type="InterPro" id="IPR043502">
    <property type="entry name" value="DNA/RNA_pol_sf"/>
</dbReference>
<evidence type="ECO:0000256" key="1">
    <source>
        <dbReference type="SAM" id="MobiDB-lite"/>
    </source>
</evidence>
<dbReference type="PANTHER" id="PTHR47027">
    <property type="entry name" value="REVERSE TRANSCRIPTASE DOMAIN-CONTAINING PROTEIN"/>
    <property type="match status" value="1"/>
</dbReference>
<evidence type="ECO:0000259" key="3">
    <source>
        <dbReference type="PROSITE" id="PS51399"/>
    </source>
</evidence>
<evidence type="ECO:0008006" key="6">
    <source>
        <dbReference type="Google" id="ProtNLM"/>
    </source>
</evidence>
<keyword evidence="5" id="KW-1185">Reference proteome</keyword>
<feature type="domain" description="SEP" evidence="3">
    <location>
        <begin position="292"/>
        <end position="356"/>
    </location>
</feature>
<gene>
    <name evidence="4" type="ORF">ANN_15635</name>
</gene>
<dbReference type="SUPFAM" id="SSF102848">
    <property type="entry name" value="NSFL1 (p97 ATPase) cofactor p47, SEP domain"/>
    <property type="match status" value="1"/>
</dbReference>
<dbReference type="Gene3D" id="3.30.70.270">
    <property type="match status" value="1"/>
</dbReference>
<feature type="compositionally biased region" description="Basic and acidic residues" evidence="1">
    <location>
        <begin position="768"/>
        <end position="780"/>
    </location>
</feature>
<feature type="compositionally biased region" description="Polar residues" evidence="1">
    <location>
        <begin position="960"/>
        <end position="971"/>
    </location>
</feature>
<protein>
    <recommendedName>
        <fullName evidence="6">Reverse transcriptase domain-containing protein</fullName>
    </recommendedName>
</protein>
<feature type="compositionally biased region" description="Polar residues" evidence="1">
    <location>
        <begin position="781"/>
        <end position="793"/>
    </location>
</feature>
<feature type="domain" description="Reverse transcriptase" evidence="2">
    <location>
        <begin position="269"/>
        <end position="525"/>
    </location>
</feature>
<dbReference type="PROSITE" id="PS50878">
    <property type="entry name" value="RT_POL"/>
    <property type="match status" value="1"/>
</dbReference>
<reference evidence="4 5" key="1">
    <citation type="journal article" date="2022" name="Allergy">
        <title>Genome assembly and annotation of Periplaneta americana reveal a comprehensive cockroach allergen profile.</title>
        <authorList>
            <person name="Wang L."/>
            <person name="Xiong Q."/>
            <person name="Saelim N."/>
            <person name="Wang L."/>
            <person name="Nong W."/>
            <person name="Wan A.T."/>
            <person name="Shi M."/>
            <person name="Liu X."/>
            <person name="Cao Q."/>
            <person name="Hui J.H.L."/>
            <person name="Sookrung N."/>
            <person name="Leung T.F."/>
            <person name="Tungtrongchitr A."/>
            <person name="Tsui S.K.W."/>
        </authorList>
    </citation>
    <scope>NUCLEOTIDE SEQUENCE [LARGE SCALE GENOMIC DNA]</scope>
    <source>
        <strain evidence="4">PWHHKU_190912</strain>
    </source>
</reference>
<dbReference type="Gene3D" id="3.30.420.210">
    <property type="entry name" value="SEP domain"/>
    <property type="match status" value="1"/>
</dbReference>
<dbReference type="InterPro" id="IPR000477">
    <property type="entry name" value="RT_dom"/>
</dbReference>
<dbReference type="PROSITE" id="PS51399">
    <property type="entry name" value="SEP"/>
    <property type="match status" value="1"/>
</dbReference>
<dbReference type="EMBL" id="JAJSOF020000027">
    <property type="protein sequence ID" value="KAJ4433376.1"/>
    <property type="molecule type" value="Genomic_DNA"/>
</dbReference>
<feature type="compositionally biased region" description="Basic and acidic residues" evidence="1">
    <location>
        <begin position="46"/>
        <end position="57"/>
    </location>
</feature>